<organism evidence="4 5">
    <name type="scientific">Arachis hypogaea</name>
    <name type="common">Peanut</name>
    <dbReference type="NCBI Taxonomy" id="3818"/>
    <lineage>
        <taxon>Eukaryota</taxon>
        <taxon>Viridiplantae</taxon>
        <taxon>Streptophyta</taxon>
        <taxon>Embryophyta</taxon>
        <taxon>Tracheophyta</taxon>
        <taxon>Spermatophyta</taxon>
        <taxon>Magnoliopsida</taxon>
        <taxon>eudicotyledons</taxon>
        <taxon>Gunneridae</taxon>
        <taxon>Pentapetalae</taxon>
        <taxon>rosids</taxon>
        <taxon>fabids</taxon>
        <taxon>Fabales</taxon>
        <taxon>Fabaceae</taxon>
        <taxon>Papilionoideae</taxon>
        <taxon>50 kb inversion clade</taxon>
        <taxon>dalbergioids sensu lato</taxon>
        <taxon>Dalbergieae</taxon>
        <taxon>Pterocarpus clade</taxon>
        <taxon>Arachis</taxon>
    </lineage>
</organism>
<proteinExistence type="inferred from homology"/>
<dbReference type="PANTHER" id="PTHR12286">
    <property type="entry name" value="SACCHAROPINE DEHYDROGENASE-LIKE OXIDOREDUCTASE"/>
    <property type="match status" value="1"/>
</dbReference>
<dbReference type="InterPro" id="IPR036291">
    <property type="entry name" value="NAD(P)-bd_dom_sf"/>
</dbReference>
<keyword evidence="2" id="KW-1133">Transmembrane helix</keyword>
<dbReference type="OrthoDB" id="10268090at2759"/>
<dbReference type="GO" id="GO:0009247">
    <property type="term" value="P:glycolipid biosynthetic process"/>
    <property type="evidence" value="ECO:0007669"/>
    <property type="project" value="TreeGrafter"/>
</dbReference>
<dbReference type="InterPro" id="IPR005097">
    <property type="entry name" value="Sacchrp_dh_NADP-bd"/>
</dbReference>
<gene>
    <name evidence="4" type="ORF">Ahy_B10g105625</name>
</gene>
<dbReference type="Pfam" id="PF03435">
    <property type="entry name" value="Sacchrp_dh_NADP"/>
    <property type="match status" value="1"/>
</dbReference>
<dbReference type="SUPFAM" id="SSF51735">
    <property type="entry name" value="NAD(P)-binding Rossmann-fold domains"/>
    <property type="match status" value="1"/>
</dbReference>
<evidence type="ECO:0000256" key="2">
    <source>
        <dbReference type="SAM" id="Phobius"/>
    </source>
</evidence>
<dbReference type="EMBL" id="SDMP01000020">
    <property type="protein sequence ID" value="RYQ85973.1"/>
    <property type="molecule type" value="Genomic_DNA"/>
</dbReference>
<dbReference type="AlphaFoldDB" id="A0A444X8U6"/>
<feature type="transmembrane region" description="Helical" evidence="2">
    <location>
        <begin position="308"/>
        <end position="326"/>
    </location>
</feature>
<dbReference type="InterPro" id="IPR051276">
    <property type="entry name" value="Saccharopine_DH-like_oxidrdct"/>
</dbReference>
<feature type="domain" description="Saccharopine dehydrogenase NADP binding" evidence="3">
    <location>
        <begin position="19"/>
        <end position="153"/>
    </location>
</feature>
<keyword evidence="2" id="KW-0472">Membrane</keyword>
<dbReference type="Gramene" id="arahy.Tifrunner.gnm2.ann2.Ah20g439900.1">
    <property type="protein sequence ID" value="arahy.Tifrunner.gnm2.ann2.Ah20g439900.1-CDS"/>
    <property type="gene ID" value="arahy.Tifrunner.gnm2.ann2.Ah20g439900"/>
</dbReference>
<evidence type="ECO:0000313" key="4">
    <source>
        <dbReference type="EMBL" id="RYQ85973.1"/>
    </source>
</evidence>
<evidence type="ECO:0000256" key="1">
    <source>
        <dbReference type="ARBA" id="ARBA00038048"/>
    </source>
</evidence>
<evidence type="ECO:0000313" key="5">
    <source>
        <dbReference type="Proteomes" id="UP000289738"/>
    </source>
</evidence>
<comment type="caution">
    <text evidence="4">The sequence shown here is derived from an EMBL/GenBank/DDBJ whole genome shotgun (WGS) entry which is preliminary data.</text>
</comment>
<comment type="similarity">
    <text evidence="1">Belongs to the saccharopine dehydrogenase family.</text>
</comment>
<protein>
    <recommendedName>
        <fullName evidence="3">Saccharopine dehydrogenase NADP binding domain-containing protein</fullName>
    </recommendedName>
</protein>
<dbReference type="GO" id="GO:0005886">
    <property type="term" value="C:plasma membrane"/>
    <property type="evidence" value="ECO:0007669"/>
    <property type="project" value="TreeGrafter"/>
</dbReference>
<dbReference type="Proteomes" id="UP000289738">
    <property type="component" value="Chromosome B10"/>
</dbReference>
<name>A0A444X8U6_ARAHY</name>
<dbReference type="STRING" id="3818.A0A444X8U6"/>
<accession>A0A444X8U6</accession>
<dbReference type="PANTHER" id="PTHR12286:SF8">
    <property type="entry name" value="NAD(P)-BINDING DOMAIN-CONTAINING PROTEIN-RELATED"/>
    <property type="match status" value="1"/>
</dbReference>
<dbReference type="GO" id="GO:0005811">
    <property type="term" value="C:lipid droplet"/>
    <property type="evidence" value="ECO:0007669"/>
    <property type="project" value="TreeGrafter"/>
</dbReference>
<evidence type="ECO:0000259" key="3">
    <source>
        <dbReference type="Pfam" id="PF03435"/>
    </source>
</evidence>
<keyword evidence="2" id="KW-0812">Transmembrane</keyword>
<dbReference type="Gene3D" id="3.40.50.720">
    <property type="entry name" value="NAD(P)-binding Rossmann-like Domain"/>
    <property type="match status" value="1"/>
</dbReference>
<dbReference type="SMR" id="A0A444X8U6"/>
<keyword evidence="5" id="KW-1185">Reference proteome</keyword>
<sequence>MASSSSTPMPQNPQLFDLVILGASGFTGKHVLKQALKFLKAPSSPLRSIALAGRSPSNLSRAIQWASRPNSPPTDIPLLTADTSDPDSLRAVCSRTRLLLNCVGPFRRHGDPVVAACAASGCDYLDITGEAEFMERMEARYHESAVESGSLVVCACGFDSVPAELGVLFNSVQWVGESSPYRVVGYLTAESERRIVGNFGTFESAVLAVESVKDLEDLRRSTPARTRPAIPGPPPKGALIEHQKKIGLWGVVLPSADSTLVGRTFSTLTENPYGLPGRNETAEMVEKRKAFWSSVKPTHFEVKLGSKHLLSIFVYIIIGIFIGLLGKTSFGRWLLLKYPSVFTFGGFSKNGPSEEEVESASFKMWFVGHGYSKKNVATERNRKPDMEIITRVMGPEMGYVTTPIILIQCALVLLSQRDNLPKGGVYTPGIVFGATDLRDRLQQNGLSFDVITKSKLSS</sequence>
<dbReference type="GO" id="GO:0005739">
    <property type="term" value="C:mitochondrion"/>
    <property type="evidence" value="ECO:0007669"/>
    <property type="project" value="TreeGrafter"/>
</dbReference>
<reference evidence="4 5" key="1">
    <citation type="submission" date="2019-01" db="EMBL/GenBank/DDBJ databases">
        <title>Sequencing of cultivated peanut Arachis hypogaea provides insights into genome evolution and oil improvement.</title>
        <authorList>
            <person name="Chen X."/>
        </authorList>
    </citation>
    <scope>NUCLEOTIDE SEQUENCE [LARGE SCALE GENOMIC DNA]</scope>
    <source>
        <strain evidence="5">cv. Fuhuasheng</strain>
        <tissue evidence="4">Leaves</tissue>
    </source>
</reference>